<organism evidence="9 10">
    <name type="scientific">Paraburkholderia kururiensis</name>
    <dbReference type="NCBI Taxonomy" id="984307"/>
    <lineage>
        <taxon>Bacteria</taxon>
        <taxon>Pseudomonadati</taxon>
        <taxon>Pseudomonadota</taxon>
        <taxon>Betaproteobacteria</taxon>
        <taxon>Burkholderiales</taxon>
        <taxon>Burkholderiaceae</taxon>
        <taxon>Paraburkholderia</taxon>
    </lineage>
</organism>
<dbReference type="EC" id="4.1.2.25" evidence="4"/>
<evidence type="ECO:0000256" key="2">
    <source>
        <dbReference type="ARBA" id="ARBA00005013"/>
    </source>
</evidence>
<dbReference type="InterPro" id="IPR043133">
    <property type="entry name" value="GTP-CH-I_C/QueF"/>
</dbReference>
<keyword evidence="10" id="KW-1185">Reference proteome</keyword>
<accession>A0ABZ0WMJ1</accession>
<evidence type="ECO:0000256" key="3">
    <source>
        <dbReference type="ARBA" id="ARBA00005708"/>
    </source>
</evidence>
<dbReference type="NCBIfam" id="TIGR00526">
    <property type="entry name" value="folB_dom"/>
    <property type="match status" value="1"/>
</dbReference>
<dbReference type="Proteomes" id="UP001325479">
    <property type="component" value="Chromosome"/>
</dbReference>
<dbReference type="SMART" id="SM00905">
    <property type="entry name" value="FolB"/>
    <property type="match status" value="1"/>
</dbReference>
<evidence type="ECO:0000256" key="1">
    <source>
        <dbReference type="ARBA" id="ARBA00001353"/>
    </source>
</evidence>
<dbReference type="Pfam" id="PF02152">
    <property type="entry name" value="FolB"/>
    <property type="match status" value="1"/>
</dbReference>
<evidence type="ECO:0000259" key="8">
    <source>
        <dbReference type="SMART" id="SM00905"/>
    </source>
</evidence>
<dbReference type="InterPro" id="IPR006156">
    <property type="entry name" value="Dihydroneopterin_aldolase"/>
</dbReference>
<protein>
    <recommendedName>
        <fullName evidence="4">dihydroneopterin aldolase</fullName>
        <ecNumber evidence="4">4.1.2.25</ecNumber>
    </recommendedName>
    <alternativeName>
        <fullName evidence="7">7,8-dihydroneopterin aldolase</fullName>
    </alternativeName>
</protein>
<name>A0ABZ0WMJ1_9BURK</name>
<dbReference type="EMBL" id="CP139965">
    <property type="protein sequence ID" value="WQD78566.1"/>
    <property type="molecule type" value="Genomic_DNA"/>
</dbReference>
<dbReference type="PANTHER" id="PTHR42844:SF1">
    <property type="entry name" value="DIHYDRONEOPTERIN ALDOLASE 1-RELATED"/>
    <property type="match status" value="1"/>
</dbReference>
<reference evidence="9 10" key="1">
    <citation type="submission" date="2023-12" db="EMBL/GenBank/DDBJ databases">
        <title>Genome sequencing and assembly of bacterial species from a model synthetic community.</title>
        <authorList>
            <person name="Hogle S.L."/>
        </authorList>
    </citation>
    <scope>NUCLEOTIDE SEQUENCE [LARGE SCALE GENOMIC DNA]</scope>
    <source>
        <strain evidence="9 10">HAMBI 2494</strain>
    </source>
</reference>
<gene>
    <name evidence="9" type="ORF">U0042_02335</name>
</gene>
<dbReference type="PANTHER" id="PTHR42844">
    <property type="entry name" value="DIHYDRONEOPTERIN ALDOLASE 1-RELATED"/>
    <property type="match status" value="1"/>
</dbReference>
<keyword evidence="6" id="KW-0456">Lyase</keyword>
<dbReference type="InterPro" id="IPR006157">
    <property type="entry name" value="FolB_dom"/>
</dbReference>
<comment type="pathway">
    <text evidence="2">Cofactor biosynthesis; tetrahydrofolate biosynthesis; 2-amino-4-hydroxy-6-hydroxymethyl-7,8-dihydropteridine diphosphate from 7,8-dihydroneopterin triphosphate: step 3/4.</text>
</comment>
<sequence>MNRIESLRLVSLADVTTDAGFSAGHVRPRSQTAEAMPEQMDIVFVENFVAQTIIGIDHEEKDAAQPVRINLAIGLPRIRACTTDRIEDTVNYAAVREALLALLATHRLTLLEALAEAVAQLLIGEFGAAWVRVSIAKPAKFDDVTAVGVQIERRRSGTDAPRMSLEGFASLGAGLVPN</sequence>
<evidence type="ECO:0000256" key="7">
    <source>
        <dbReference type="ARBA" id="ARBA00032903"/>
    </source>
</evidence>
<feature type="domain" description="Dihydroneopterin aldolase/epimerase" evidence="8">
    <location>
        <begin position="43"/>
        <end position="153"/>
    </location>
</feature>
<dbReference type="RefSeq" id="WP_114809685.1">
    <property type="nucleotide sequence ID" value="NZ_CP139965.1"/>
</dbReference>
<proteinExistence type="inferred from homology"/>
<evidence type="ECO:0000256" key="4">
    <source>
        <dbReference type="ARBA" id="ARBA00013043"/>
    </source>
</evidence>
<keyword evidence="5" id="KW-0289">Folate biosynthesis</keyword>
<evidence type="ECO:0000313" key="9">
    <source>
        <dbReference type="EMBL" id="WQD78566.1"/>
    </source>
</evidence>
<evidence type="ECO:0000256" key="5">
    <source>
        <dbReference type="ARBA" id="ARBA00022909"/>
    </source>
</evidence>
<comment type="catalytic activity">
    <reaction evidence="1">
        <text>7,8-dihydroneopterin = 6-hydroxymethyl-7,8-dihydropterin + glycolaldehyde</text>
        <dbReference type="Rhea" id="RHEA:10540"/>
        <dbReference type="ChEBI" id="CHEBI:17001"/>
        <dbReference type="ChEBI" id="CHEBI:17071"/>
        <dbReference type="ChEBI" id="CHEBI:44841"/>
        <dbReference type="EC" id="4.1.2.25"/>
    </reaction>
</comment>
<evidence type="ECO:0000313" key="10">
    <source>
        <dbReference type="Proteomes" id="UP001325479"/>
    </source>
</evidence>
<dbReference type="SUPFAM" id="SSF55620">
    <property type="entry name" value="Tetrahydrobiopterin biosynthesis enzymes-like"/>
    <property type="match status" value="1"/>
</dbReference>
<evidence type="ECO:0000256" key="6">
    <source>
        <dbReference type="ARBA" id="ARBA00023239"/>
    </source>
</evidence>
<comment type="similarity">
    <text evidence="3">Belongs to the DHNA family.</text>
</comment>
<dbReference type="Gene3D" id="3.30.1130.10">
    <property type="match status" value="1"/>
</dbReference>